<dbReference type="InterPro" id="IPR017938">
    <property type="entry name" value="Riboflavin_synthase-like_b-brl"/>
</dbReference>
<evidence type="ECO:0000256" key="9">
    <source>
        <dbReference type="ARBA" id="ARBA00023014"/>
    </source>
</evidence>
<dbReference type="PRINTS" id="PR00371">
    <property type="entry name" value="FPNCR"/>
</dbReference>
<dbReference type="InterPro" id="IPR001433">
    <property type="entry name" value="OxRdtase_FAD/NAD-bd"/>
</dbReference>
<feature type="domain" description="FAD-binding FR-type" evidence="12">
    <location>
        <begin position="136"/>
        <end position="249"/>
    </location>
</feature>
<dbReference type="InterPro" id="IPR017927">
    <property type="entry name" value="FAD-bd_FR_type"/>
</dbReference>
<evidence type="ECO:0000256" key="1">
    <source>
        <dbReference type="ARBA" id="ARBA00001974"/>
    </source>
</evidence>
<name>A0A2W4XTB1_9CYAN</name>
<proteinExistence type="predicted"/>
<dbReference type="InterPro" id="IPR001709">
    <property type="entry name" value="Flavoprot_Pyr_Nucl_cyt_Rdtase"/>
</dbReference>
<comment type="caution">
    <text evidence="13">The sequence shown here is derived from an EMBL/GenBank/DDBJ whole genome shotgun (WGS) entry which is preliminary data.</text>
</comment>
<keyword evidence="9" id="KW-0411">Iron-sulfur</keyword>
<dbReference type="PROSITE" id="PS51384">
    <property type="entry name" value="FAD_FR"/>
    <property type="match status" value="1"/>
</dbReference>
<feature type="domain" description="2Fe-2S ferredoxin-type" evidence="11">
    <location>
        <begin position="420"/>
        <end position="505"/>
    </location>
</feature>
<dbReference type="PANTHER" id="PTHR47354:SF6">
    <property type="entry name" value="NADH OXIDOREDUCTASE HCR"/>
    <property type="match status" value="1"/>
</dbReference>
<dbReference type="InterPro" id="IPR008333">
    <property type="entry name" value="Cbr1-like_FAD-bd_dom"/>
</dbReference>
<dbReference type="InterPro" id="IPR050415">
    <property type="entry name" value="MRET"/>
</dbReference>
<dbReference type="InterPro" id="IPR000253">
    <property type="entry name" value="FHA_dom"/>
</dbReference>
<evidence type="ECO:0000256" key="6">
    <source>
        <dbReference type="ARBA" id="ARBA00022827"/>
    </source>
</evidence>
<dbReference type="GO" id="GO:0016491">
    <property type="term" value="F:oxidoreductase activity"/>
    <property type="evidence" value="ECO:0007669"/>
    <property type="project" value="UniProtKB-KW"/>
</dbReference>
<dbReference type="SMART" id="SM00240">
    <property type="entry name" value="FHA"/>
    <property type="match status" value="1"/>
</dbReference>
<sequence>MLKTKVINTHTNHVYTAELAPRPGQQSECLIGRHPNCDLILDGPAVSRVHGRILFELGQCFFADLGSTDGSRLNNEEIQVNRIYKISPDDVIRMGEFALIVEELDVEKFSASQSINQSGSQSGNQSNHNWSTAGTAQEIMVRCVQIIQETHDVKTFRFVAEPERLFHFKPGQFVTLKLPITNPKGQPIRRSYSISSSPARPNTLDITVKRVSATSPDLPSGLVSNWLHDQLEIGMTLSLQGPHGDFNCIDHPADKLLLISAGSGITPMMSIAQWLSDLADNTDITFIHAARTPLDIIFRQRLELLAAQHPHFQLAFTLTQKSSAAPTLPWSGYRGRLNPALLSAICPDFMARTAFVCGPAGFMTSTRDLLAAASFPMENYFEESFGPPPSQLASISIKQSPAESSALAGSPPLSTLTTTPTVEFSTSGKTIPCDATETLLDIAEQAGIALASGCRMGSCGACKQTLTAGEVRYDIEPRGLNECDRAQGHVLTCIAKPVGKVVLAL</sequence>
<dbReference type="AlphaFoldDB" id="A0A2W4XTB1"/>
<dbReference type="SUPFAM" id="SSF54292">
    <property type="entry name" value="2Fe-2S ferredoxin-like"/>
    <property type="match status" value="1"/>
</dbReference>
<keyword evidence="4" id="KW-0001">2Fe-2S</keyword>
<keyword evidence="6" id="KW-0274">FAD</keyword>
<evidence type="ECO:0000256" key="4">
    <source>
        <dbReference type="ARBA" id="ARBA00022714"/>
    </source>
</evidence>
<dbReference type="Gene3D" id="3.10.20.30">
    <property type="match status" value="1"/>
</dbReference>
<dbReference type="Pfam" id="PF00111">
    <property type="entry name" value="Fer2"/>
    <property type="match status" value="1"/>
</dbReference>
<dbReference type="GO" id="GO:0051537">
    <property type="term" value="F:2 iron, 2 sulfur cluster binding"/>
    <property type="evidence" value="ECO:0007669"/>
    <property type="project" value="UniProtKB-KW"/>
</dbReference>
<dbReference type="CDD" id="cd06215">
    <property type="entry name" value="FNR_iron_sulfur_binding_1"/>
    <property type="match status" value="1"/>
</dbReference>
<keyword evidence="5" id="KW-0479">Metal-binding</keyword>
<dbReference type="InterPro" id="IPR008984">
    <property type="entry name" value="SMAD_FHA_dom_sf"/>
</dbReference>
<dbReference type="EMBL" id="QBMP01000020">
    <property type="protein sequence ID" value="PZO59577.1"/>
    <property type="molecule type" value="Genomic_DNA"/>
</dbReference>
<evidence type="ECO:0000313" key="14">
    <source>
        <dbReference type="Proteomes" id="UP000249794"/>
    </source>
</evidence>
<dbReference type="Pfam" id="PF00498">
    <property type="entry name" value="FHA"/>
    <property type="match status" value="1"/>
</dbReference>
<dbReference type="PRINTS" id="PR00406">
    <property type="entry name" value="CYTB5RDTASE"/>
</dbReference>
<dbReference type="InterPro" id="IPR012675">
    <property type="entry name" value="Beta-grasp_dom_sf"/>
</dbReference>
<dbReference type="PROSITE" id="PS00197">
    <property type="entry name" value="2FE2S_FER_1"/>
    <property type="match status" value="1"/>
</dbReference>
<keyword evidence="8" id="KW-0408">Iron</keyword>
<dbReference type="InterPro" id="IPR001041">
    <property type="entry name" value="2Fe-2S_ferredoxin-type"/>
</dbReference>
<dbReference type="PROSITE" id="PS51085">
    <property type="entry name" value="2FE2S_FER_2"/>
    <property type="match status" value="1"/>
</dbReference>
<dbReference type="Gene3D" id="2.60.200.20">
    <property type="match status" value="1"/>
</dbReference>
<feature type="domain" description="FHA" evidence="10">
    <location>
        <begin position="29"/>
        <end position="78"/>
    </location>
</feature>
<evidence type="ECO:0000256" key="3">
    <source>
        <dbReference type="ARBA" id="ARBA00022630"/>
    </source>
</evidence>
<evidence type="ECO:0000259" key="11">
    <source>
        <dbReference type="PROSITE" id="PS51085"/>
    </source>
</evidence>
<dbReference type="GO" id="GO:0046872">
    <property type="term" value="F:metal ion binding"/>
    <property type="evidence" value="ECO:0007669"/>
    <property type="project" value="UniProtKB-KW"/>
</dbReference>
<dbReference type="Proteomes" id="UP000249794">
    <property type="component" value="Unassembled WGS sequence"/>
</dbReference>
<gene>
    <name evidence="13" type="ORF">DCF15_03540</name>
</gene>
<dbReference type="PANTHER" id="PTHR47354">
    <property type="entry name" value="NADH OXIDOREDUCTASE HCR"/>
    <property type="match status" value="1"/>
</dbReference>
<dbReference type="Gene3D" id="3.40.50.80">
    <property type="entry name" value="Nucleotide-binding domain of ferredoxin-NADP reductase (FNR) module"/>
    <property type="match status" value="1"/>
</dbReference>
<dbReference type="InterPro" id="IPR006058">
    <property type="entry name" value="2Fe2S_fd_BS"/>
</dbReference>
<dbReference type="SUPFAM" id="SSF52343">
    <property type="entry name" value="Ferredoxin reductase-like, C-terminal NADP-linked domain"/>
    <property type="match status" value="1"/>
</dbReference>
<keyword evidence="7" id="KW-0560">Oxidoreductase</keyword>
<comment type="cofactor">
    <cofactor evidence="1">
        <name>FAD</name>
        <dbReference type="ChEBI" id="CHEBI:57692"/>
    </cofactor>
</comment>
<dbReference type="InterPro" id="IPR036010">
    <property type="entry name" value="2Fe-2S_ferredoxin-like_sf"/>
</dbReference>
<dbReference type="SUPFAM" id="SSF63380">
    <property type="entry name" value="Riboflavin synthase domain-like"/>
    <property type="match status" value="1"/>
</dbReference>
<dbReference type="Pfam" id="PF00970">
    <property type="entry name" value="FAD_binding_6"/>
    <property type="match status" value="1"/>
</dbReference>
<dbReference type="InterPro" id="IPR039261">
    <property type="entry name" value="FNR_nucleotide-bd"/>
</dbReference>
<evidence type="ECO:0000256" key="5">
    <source>
        <dbReference type="ARBA" id="ARBA00022723"/>
    </source>
</evidence>
<dbReference type="CDD" id="cd00207">
    <property type="entry name" value="fer2"/>
    <property type="match status" value="1"/>
</dbReference>
<evidence type="ECO:0000256" key="8">
    <source>
        <dbReference type="ARBA" id="ARBA00023004"/>
    </source>
</evidence>
<evidence type="ECO:0000256" key="7">
    <source>
        <dbReference type="ARBA" id="ARBA00023002"/>
    </source>
</evidence>
<dbReference type="Pfam" id="PF00175">
    <property type="entry name" value="NAD_binding_1"/>
    <property type="match status" value="1"/>
</dbReference>
<dbReference type="CDD" id="cd00060">
    <property type="entry name" value="FHA"/>
    <property type="match status" value="1"/>
</dbReference>
<evidence type="ECO:0000259" key="10">
    <source>
        <dbReference type="PROSITE" id="PS50006"/>
    </source>
</evidence>
<dbReference type="Gene3D" id="2.40.30.10">
    <property type="entry name" value="Translation factors"/>
    <property type="match status" value="1"/>
</dbReference>
<reference evidence="14" key="1">
    <citation type="submission" date="2018-04" db="EMBL/GenBank/DDBJ databases">
        <authorList>
            <person name="Cornet L."/>
        </authorList>
    </citation>
    <scope>NUCLEOTIDE SEQUENCE [LARGE SCALE GENOMIC DNA]</scope>
</reference>
<dbReference type="PROSITE" id="PS50006">
    <property type="entry name" value="FHA_DOMAIN"/>
    <property type="match status" value="1"/>
</dbReference>
<reference evidence="13 14" key="2">
    <citation type="submission" date="2018-06" db="EMBL/GenBank/DDBJ databases">
        <title>Metagenomic assembly of (sub)arctic Cyanobacteria and their associated microbiome from non-axenic cultures.</title>
        <authorList>
            <person name="Baurain D."/>
        </authorList>
    </citation>
    <scope>NUCLEOTIDE SEQUENCE [LARGE SCALE GENOMIC DNA]</scope>
    <source>
        <strain evidence="13">ULC027bin1</strain>
    </source>
</reference>
<dbReference type="SUPFAM" id="SSF49879">
    <property type="entry name" value="SMAD/FHA domain"/>
    <property type="match status" value="1"/>
</dbReference>
<evidence type="ECO:0000259" key="12">
    <source>
        <dbReference type="PROSITE" id="PS51384"/>
    </source>
</evidence>
<evidence type="ECO:0000313" key="13">
    <source>
        <dbReference type="EMBL" id="PZO59577.1"/>
    </source>
</evidence>
<keyword evidence="3" id="KW-0285">Flavoprotein</keyword>
<evidence type="ECO:0000256" key="2">
    <source>
        <dbReference type="ARBA" id="ARBA00013903"/>
    </source>
</evidence>
<accession>A0A2W4XTB1</accession>
<protein>
    <recommendedName>
        <fullName evidence="2">Ferredoxin--NADP reductase</fullName>
    </recommendedName>
</protein>
<organism evidence="13 14">
    <name type="scientific">Phormidesmis priestleyi</name>
    <dbReference type="NCBI Taxonomy" id="268141"/>
    <lineage>
        <taxon>Bacteria</taxon>
        <taxon>Bacillati</taxon>
        <taxon>Cyanobacteriota</taxon>
        <taxon>Cyanophyceae</taxon>
        <taxon>Leptolyngbyales</taxon>
        <taxon>Leptolyngbyaceae</taxon>
        <taxon>Phormidesmis</taxon>
    </lineage>
</organism>